<dbReference type="KEGG" id="pfy:PFICI_12483"/>
<gene>
    <name evidence="4" type="ORF">PFICI_12483</name>
</gene>
<evidence type="ECO:0000256" key="1">
    <source>
        <dbReference type="PROSITE-ProRule" id="PRU00023"/>
    </source>
</evidence>
<dbReference type="Pfam" id="PF00023">
    <property type="entry name" value="Ank"/>
    <property type="match status" value="1"/>
</dbReference>
<dbReference type="PROSITE" id="PS50088">
    <property type="entry name" value="ANK_REPEAT"/>
    <property type="match status" value="3"/>
</dbReference>
<dbReference type="GeneID" id="19277496"/>
<feature type="transmembrane region" description="Helical" evidence="3">
    <location>
        <begin position="591"/>
        <end position="609"/>
    </location>
</feature>
<sequence length="784" mass="87220">MESPPMSPGDDGFDPVSRLDSMIRLLNSLSEQRFESQATVDSSRTRDGRVAYDEGQASPRLHSTDYYHQRVLCSDKESSQCLHIPGDHFCKVRPALFRYCRTGDTARFDRALRIYSETRGRSISFADDDLLNSEFEGRTMMGLAAEGGHLIIVETLLALGACPDIEDAEGDLPIHLALRHSEWAVFEALLSPETSGALDHTALINASTMGRADCVRTLLTSKRRRVFSVNQQDSNGTSALLAASIHGRHQVARVLIDAGAHVDDWSPAGTALTVAAARRDLEMVSLLLEAGADIHLALLCMNPDINSGAQRHCSQKRAAEVIKQCWRDCISARRFRKQRLRRVFISQYRCMMDHQNTKQLILDGSLSESISDRSYAWSFGVNTLKELLAGSLPTSATHILSALLVALSIASFMDDDTFCLDDNTSHWQSVVNEVPEWTRLMSDEATRTACEDLAADLWGSKPRYSVDGINGSIPEINFWPNRSNLDVYIDRLTAELELVESSKAGETGSLSSTRETMHTFILSQEDLAPSSSPSSILTDTVNEESFSSFDDFLLDINMDPYYDTRGETFSNASWVNTPSHEDLTAVHPPKLASGVICVLFILFLALFFMNPVGFNELSWSAQYKALCKPTMDAAIHHMQLEVAASPIQPISTIIPEGHDIASADIVLDRRHIWNLEILYDNISVLGHLRPIDKHVRSFCQKWKDGYLLRLKQHVWKFINESPEHDSIETWTRSSSEDTSHHSTGFGHETSTSLSTPELTLCHAIGPMEPLTPNGADMETRSQTG</sequence>
<dbReference type="SMART" id="SM00248">
    <property type="entry name" value="ANK"/>
    <property type="match status" value="4"/>
</dbReference>
<feature type="repeat" description="ANK" evidence="1">
    <location>
        <begin position="136"/>
        <end position="168"/>
    </location>
</feature>
<dbReference type="InParanoid" id="W3WP13"/>
<dbReference type="RefSeq" id="XP_007839255.1">
    <property type="nucleotide sequence ID" value="XM_007841064.1"/>
</dbReference>
<dbReference type="PANTHER" id="PTHR24133:SF40">
    <property type="entry name" value="ANKYRIN REPEAT DOMAIN 44"/>
    <property type="match status" value="1"/>
</dbReference>
<organism evidence="4 5">
    <name type="scientific">Pestalotiopsis fici (strain W106-1 / CGMCC3.15140)</name>
    <dbReference type="NCBI Taxonomy" id="1229662"/>
    <lineage>
        <taxon>Eukaryota</taxon>
        <taxon>Fungi</taxon>
        <taxon>Dikarya</taxon>
        <taxon>Ascomycota</taxon>
        <taxon>Pezizomycotina</taxon>
        <taxon>Sordariomycetes</taxon>
        <taxon>Xylariomycetidae</taxon>
        <taxon>Amphisphaeriales</taxon>
        <taxon>Sporocadaceae</taxon>
        <taxon>Pestalotiopsis</taxon>
    </lineage>
</organism>
<dbReference type="SUPFAM" id="SSF48403">
    <property type="entry name" value="Ankyrin repeat"/>
    <property type="match status" value="1"/>
</dbReference>
<accession>W3WP13</accession>
<keyword evidence="5" id="KW-1185">Reference proteome</keyword>
<dbReference type="eggNOG" id="KOG0504">
    <property type="taxonomic scope" value="Eukaryota"/>
</dbReference>
<dbReference type="InterPro" id="IPR036770">
    <property type="entry name" value="Ankyrin_rpt-contain_sf"/>
</dbReference>
<evidence type="ECO:0000313" key="4">
    <source>
        <dbReference type="EMBL" id="ETS75539.1"/>
    </source>
</evidence>
<dbReference type="PANTHER" id="PTHR24133">
    <property type="entry name" value="ANKYRIN DOMAIN-CONTAINING"/>
    <property type="match status" value="1"/>
</dbReference>
<dbReference type="InterPro" id="IPR052391">
    <property type="entry name" value="E3_Ligase-Neurotoxin"/>
</dbReference>
<dbReference type="PROSITE" id="PS50297">
    <property type="entry name" value="ANK_REP_REGION"/>
    <property type="match status" value="3"/>
</dbReference>
<feature type="region of interest" description="Disordered" evidence="2">
    <location>
        <begin position="36"/>
        <end position="55"/>
    </location>
</feature>
<evidence type="ECO:0000256" key="3">
    <source>
        <dbReference type="SAM" id="Phobius"/>
    </source>
</evidence>
<dbReference type="Pfam" id="PF12796">
    <property type="entry name" value="Ank_2"/>
    <property type="match status" value="1"/>
</dbReference>
<dbReference type="HOGENOM" id="CLU_357562_0_0_1"/>
<feature type="repeat" description="ANK" evidence="1">
    <location>
        <begin position="235"/>
        <end position="267"/>
    </location>
</feature>
<protein>
    <submittedName>
        <fullName evidence="4">Uncharacterized protein</fullName>
    </submittedName>
</protein>
<reference evidence="5" key="1">
    <citation type="journal article" date="2015" name="BMC Genomics">
        <title>Genomic and transcriptomic analysis of the endophytic fungus Pestalotiopsis fici reveals its lifestyle and high potential for synthesis of natural products.</title>
        <authorList>
            <person name="Wang X."/>
            <person name="Zhang X."/>
            <person name="Liu L."/>
            <person name="Xiang M."/>
            <person name="Wang W."/>
            <person name="Sun X."/>
            <person name="Che Y."/>
            <person name="Guo L."/>
            <person name="Liu G."/>
            <person name="Guo L."/>
            <person name="Wang C."/>
            <person name="Yin W.B."/>
            <person name="Stadler M."/>
            <person name="Zhang X."/>
            <person name="Liu X."/>
        </authorList>
    </citation>
    <scope>NUCLEOTIDE SEQUENCE [LARGE SCALE GENOMIC DNA]</scope>
    <source>
        <strain evidence="5">W106-1 / CGMCC3.15140</strain>
    </source>
</reference>
<evidence type="ECO:0000313" key="5">
    <source>
        <dbReference type="Proteomes" id="UP000030651"/>
    </source>
</evidence>
<feature type="compositionally biased region" description="Basic and acidic residues" evidence="2">
    <location>
        <begin position="43"/>
        <end position="52"/>
    </location>
</feature>
<dbReference type="Gene3D" id="1.25.40.20">
    <property type="entry name" value="Ankyrin repeat-containing domain"/>
    <property type="match status" value="2"/>
</dbReference>
<dbReference type="AlphaFoldDB" id="W3WP13"/>
<dbReference type="Proteomes" id="UP000030651">
    <property type="component" value="Unassembled WGS sequence"/>
</dbReference>
<evidence type="ECO:0000256" key="2">
    <source>
        <dbReference type="SAM" id="MobiDB-lite"/>
    </source>
</evidence>
<dbReference type="EMBL" id="KI912118">
    <property type="protein sequence ID" value="ETS75539.1"/>
    <property type="molecule type" value="Genomic_DNA"/>
</dbReference>
<proteinExistence type="predicted"/>
<dbReference type="InterPro" id="IPR002110">
    <property type="entry name" value="Ankyrin_rpt"/>
</dbReference>
<feature type="compositionally biased region" description="Low complexity" evidence="2">
    <location>
        <begin position="748"/>
        <end position="760"/>
    </location>
</feature>
<name>W3WP13_PESFW</name>
<keyword evidence="3" id="KW-1133">Transmembrane helix</keyword>
<keyword evidence="1" id="KW-0040">ANK repeat</keyword>
<feature type="repeat" description="ANK" evidence="1">
    <location>
        <begin position="267"/>
        <end position="295"/>
    </location>
</feature>
<keyword evidence="3" id="KW-0472">Membrane</keyword>
<dbReference type="STRING" id="1229662.W3WP13"/>
<feature type="region of interest" description="Disordered" evidence="2">
    <location>
        <begin position="726"/>
        <end position="784"/>
    </location>
</feature>
<keyword evidence="3" id="KW-0812">Transmembrane</keyword>
<dbReference type="OrthoDB" id="4772757at2759"/>